<dbReference type="GeneID" id="90541556"/>
<dbReference type="KEGG" id="vnx:VNE69_06059"/>
<evidence type="ECO:0000256" key="2">
    <source>
        <dbReference type="SAM" id="MobiDB-lite"/>
    </source>
</evidence>
<sequence>MSKQMTIINDTRKLENKYNNLKLTKSQLIINLLKETLIKKTNENIELNKKFEELQIAENDSNNKIIEALNSENKRLYEELEQTKKENIKIIEKLNNEISKTKKEVTDLQKNSDNSDYKRKFTEISYENDNLKKIISTLENANIKQEKFFNEKNNLIKIFENLNMKLDDIKNEFISKNMLINEEIKEFKEVLKENKHVSNDVVKDNTIKILKESLKIKDKLINQQKKDKNQPVENVKEEDMKEILENEILYSDVSEVQDNKKEIVKSNLKSTKPTTKKQTNSEPTLENPKSIIKKQTNIKPSDSQKSTTNTRASKKKPNAKEITSLKPSDSQKSTTGTKSNIKKTTGAKEISSLNSKEKDPIKETQSKEKITSKPKNGSPMKTITNKENDFDSIVKNNNKRKTSLLRLGKSNTSFFANLSFADSSPAFKKYKN</sequence>
<keyword evidence="4" id="KW-1185">Reference proteome</keyword>
<dbReference type="AlphaFoldDB" id="A0AAX4JCN6"/>
<reference evidence="3" key="1">
    <citation type="journal article" date="2024" name="BMC Genomics">
        <title>Functional annotation of a divergent genome using sequence and structure-based similarity.</title>
        <authorList>
            <person name="Svedberg D."/>
            <person name="Winiger R.R."/>
            <person name="Berg A."/>
            <person name="Sharma H."/>
            <person name="Tellgren-Roth C."/>
            <person name="Debrunner-Vossbrinck B.A."/>
            <person name="Vossbrinck C.R."/>
            <person name="Barandun J."/>
        </authorList>
    </citation>
    <scope>NUCLEOTIDE SEQUENCE</scope>
    <source>
        <strain evidence="3">Illinois isolate</strain>
    </source>
</reference>
<dbReference type="EMBL" id="CP142731">
    <property type="protein sequence ID" value="WUR03738.1"/>
    <property type="molecule type" value="Genomic_DNA"/>
</dbReference>
<accession>A0AAX4JCN6</accession>
<feature type="compositionally biased region" description="Polar residues" evidence="2">
    <location>
        <begin position="325"/>
        <end position="343"/>
    </location>
</feature>
<feature type="compositionally biased region" description="Polar residues" evidence="2">
    <location>
        <begin position="293"/>
        <end position="311"/>
    </location>
</feature>
<keyword evidence="1" id="KW-0175">Coiled coil</keyword>
<proteinExistence type="predicted"/>
<feature type="region of interest" description="Disordered" evidence="2">
    <location>
        <begin position="264"/>
        <end position="389"/>
    </location>
</feature>
<evidence type="ECO:0000313" key="4">
    <source>
        <dbReference type="Proteomes" id="UP001334084"/>
    </source>
</evidence>
<gene>
    <name evidence="3" type="ORF">VNE69_06059</name>
</gene>
<name>A0AAX4JCN6_9MICR</name>
<feature type="compositionally biased region" description="Basic and acidic residues" evidence="2">
    <location>
        <begin position="355"/>
        <end position="371"/>
    </location>
</feature>
<feature type="compositionally biased region" description="Polar residues" evidence="2">
    <location>
        <begin position="267"/>
        <end position="284"/>
    </location>
</feature>
<evidence type="ECO:0000256" key="1">
    <source>
        <dbReference type="SAM" id="Coils"/>
    </source>
</evidence>
<protein>
    <submittedName>
        <fullName evidence="3">Uncharacterized protein</fullName>
    </submittedName>
</protein>
<dbReference type="RefSeq" id="XP_065329883.1">
    <property type="nucleotide sequence ID" value="XM_065473811.1"/>
</dbReference>
<organism evidence="3 4">
    <name type="scientific">Vairimorpha necatrix</name>
    <dbReference type="NCBI Taxonomy" id="6039"/>
    <lineage>
        <taxon>Eukaryota</taxon>
        <taxon>Fungi</taxon>
        <taxon>Fungi incertae sedis</taxon>
        <taxon>Microsporidia</taxon>
        <taxon>Nosematidae</taxon>
        <taxon>Vairimorpha</taxon>
    </lineage>
</organism>
<evidence type="ECO:0000313" key="3">
    <source>
        <dbReference type="EMBL" id="WUR03738.1"/>
    </source>
</evidence>
<feature type="compositionally biased region" description="Polar residues" evidence="2">
    <location>
        <begin position="373"/>
        <end position="383"/>
    </location>
</feature>
<feature type="coiled-coil region" evidence="1">
    <location>
        <begin position="30"/>
        <end position="111"/>
    </location>
</feature>
<dbReference type="Proteomes" id="UP001334084">
    <property type="component" value="Chromosome 6"/>
</dbReference>